<dbReference type="PRINTS" id="PR00465">
    <property type="entry name" value="EP450IV"/>
</dbReference>
<dbReference type="PRINTS" id="PR00385">
    <property type="entry name" value="P450"/>
</dbReference>
<dbReference type="SUPFAM" id="SSF48264">
    <property type="entry name" value="Cytochrome P450"/>
    <property type="match status" value="1"/>
</dbReference>
<dbReference type="InterPro" id="IPR001128">
    <property type="entry name" value="Cyt_P450"/>
</dbReference>
<evidence type="ECO:0000256" key="7">
    <source>
        <dbReference type="ARBA" id="ARBA00023033"/>
    </source>
</evidence>
<sequence>MWYSVCTGSLAILTITYLISSHTRNKRQEHHQSLLQRGDGCKPPRIIPNKWWPPFGLDKLALVLQAEGSKTYPLLMLQEHEAKGDTYAQFGGPVFTVLTRDRGNIREVLSRQQKNFDIGSARAGCVAPLLGDGIFTQDGSKWERSRRMLAPLIQRPTLPDLDLIERHFQRLLGKIKRAHAATAAEQTIDLKPFLFDFSLETTTEFLLGNPLDGENAQDQSFWSDSFAREFNTAFAWISKRERLKGFYWMIDGIKFRQACRRARKIVHDAITRSMGRLRERPPREKETHVAMEPLFRNKEGEVQMIRDQFLNLLLAGRDTSGSLLCWTFYALAREPGIVAALQKEMKNILGPGLGREPTKGDLNRMPILDRFITETLRVFPPVPINGRFSNTATTLPHGGGPDGSSPILVPKGTLVAFSTFAVHHDKNVYGPDASEFRIDRWTDDAIKERRMIDWSYFPFLGGPRKCLGERFALVEAKYLVVRMLQYFESIVAVNENGAEETVAKDGAWVDDVKYHVGLTMSPDEGVWVRLKSSS</sequence>
<dbReference type="InterPro" id="IPR002403">
    <property type="entry name" value="Cyt_P450_E_grp-IV"/>
</dbReference>
<accession>A0AAI8Z3K0</accession>
<evidence type="ECO:0000256" key="3">
    <source>
        <dbReference type="ARBA" id="ARBA00022617"/>
    </source>
</evidence>
<keyword evidence="5" id="KW-0560">Oxidoreductase</keyword>
<keyword evidence="7" id="KW-0503">Monooxygenase</keyword>
<reference evidence="9" key="1">
    <citation type="submission" date="2023-11" db="EMBL/GenBank/DDBJ databases">
        <authorList>
            <person name="Alioto T."/>
            <person name="Alioto T."/>
            <person name="Gomez Garrido J."/>
        </authorList>
    </citation>
    <scope>NUCLEOTIDE SEQUENCE</scope>
</reference>
<dbReference type="GO" id="GO:0005506">
    <property type="term" value="F:iron ion binding"/>
    <property type="evidence" value="ECO:0007669"/>
    <property type="project" value="InterPro"/>
</dbReference>
<comment type="cofactor">
    <cofactor evidence="1 8">
        <name>heme</name>
        <dbReference type="ChEBI" id="CHEBI:30413"/>
    </cofactor>
</comment>
<protein>
    <submittedName>
        <fullName evidence="9">Cytochrome P450 CYP5202A1</fullName>
    </submittedName>
</protein>
<proteinExistence type="inferred from homology"/>
<gene>
    <name evidence="9" type="ORF">LECACI_7A006989</name>
</gene>
<dbReference type="EMBL" id="CAVMBE010000054">
    <property type="protein sequence ID" value="CAK4031831.1"/>
    <property type="molecule type" value="Genomic_DNA"/>
</dbReference>
<name>A0AAI8Z3K0_9PEZI</name>
<comment type="similarity">
    <text evidence="2">Belongs to the cytochrome P450 family.</text>
</comment>
<dbReference type="PANTHER" id="PTHR24287:SF1">
    <property type="entry name" value="P450, PUTATIVE (EUROFUNG)-RELATED"/>
    <property type="match status" value="1"/>
</dbReference>
<comment type="caution">
    <text evidence="9">The sequence shown here is derived from an EMBL/GenBank/DDBJ whole genome shotgun (WGS) entry which is preliminary data.</text>
</comment>
<evidence type="ECO:0000256" key="4">
    <source>
        <dbReference type="ARBA" id="ARBA00022723"/>
    </source>
</evidence>
<evidence type="ECO:0000256" key="8">
    <source>
        <dbReference type="PIRSR" id="PIRSR602403-1"/>
    </source>
</evidence>
<dbReference type="Gene3D" id="1.10.630.10">
    <property type="entry name" value="Cytochrome P450"/>
    <property type="match status" value="1"/>
</dbReference>
<evidence type="ECO:0000256" key="5">
    <source>
        <dbReference type="ARBA" id="ARBA00023002"/>
    </source>
</evidence>
<dbReference type="InterPro" id="IPR036396">
    <property type="entry name" value="Cyt_P450_sf"/>
</dbReference>
<evidence type="ECO:0000256" key="6">
    <source>
        <dbReference type="ARBA" id="ARBA00023004"/>
    </source>
</evidence>
<dbReference type="Proteomes" id="UP001296104">
    <property type="component" value="Unassembled WGS sequence"/>
</dbReference>
<evidence type="ECO:0000256" key="1">
    <source>
        <dbReference type="ARBA" id="ARBA00001971"/>
    </source>
</evidence>
<keyword evidence="3 8" id="KW-0349">Heme</keyword>
<keyword evidence="10" id="KW-1185">Reference proteome</keyword>
<dbReference type="GO" id="GO:0016705">
    <property type="term" value="F:oxidoreductase activity, acting on paired donors, with incorporation or reduction of molecular oxygen"/>
    <property type="evidence" value="ECO:0007669"/>
    <property type="project" value="InterPro"/>
</dbReference>
<dbReference type="AlphaFoldDB" id="A0AAI8Z3K0"/>
<feature type="binding site" description="axial binding residue" evidence="8">
    <location>
        <position position="466"/>
    </location>
    <ligand>
        <name>heme</name>
        <dbReference type="ChEBI" id="CHEBI:30413"/>
    </ligand>
    <ligandPart>
        <name>Fe</name>
        <dbReference type="ChEBI" id="CHEBI:18248"/>
    </ligandPart>
</feature>
<keyword evidence="4 8" id="KW-0479">Metal-binding</keyword>
<organism evidence="9 10">
    <name type="scientific">Lecanosticta acicola</name>
    <dbReference type="NCBI Taxonomy" id="111012"/>
    <lineage>
        <taxon>Eukaryota</taxon>
        <taxon>Fungi</taxon>
        <taxon>Dikarya</taxon>
        <taxon>Ascomycota</taxon>
        <taxon>Pezizomycotina</taxon>
        <taxon>Dothideomycetes</taxon>
        <taxon>Dothideomycetidae</taxon>
        <taxon>Mycosphaerellales</taxon>
        <taxon>Mycosphaerellaceae</taxon>
        <taxon>Lecanosticta</taxon>
    </lineage>
</organism>
<dbReference type="PANTHER" id="PTHR24287">
    <property type="entry name" value="P450, PUTATIVE (EUROFUNG)-RELATED"/>
    <property type="match status" value="1"/>
</dbReference>
<keyword evidence="6 8" id="KW-0408">Iron</keyword>
<dbReference type="GO" id="GO:0004497">
    <property type="term" value="F:monooxygenase activity"/>
    <property type="evidence" value="ECO:0007669"/>
    <property type="project" value="UniProtKB-KW"/>
</dbReference>
<dbReference type="GO" id="GO:0020037">
    <property type="term" value="F:heme binding"/>
    <property type="evidence" value="ECO:0007669"/>
    <property type="project" value="InterPro"/>
</dbReference>
<evidence type="ECO:0000313" key="10">
    <source>
        <dbReference type="Proteomes" id="UP001296104"/>
    </source>
</evidence>
<evidence type="ECO:0000313" key="9">
    <source>
        <dbReference type="EMBL" id="CAK4031831.1"/>
    </source>
</evidence>
<dbReference type="Pfam" id="PF00067">
    <property type="entry name" value="p450"/>
    <property type="match status" value="1"/>
</dbReference>
<dbReference type="InterPro" id="IPR047146">
    <property type="entry name" value="Cyt_P450_E_CYP52_fungi"/>
</dbReference>
<evidence type="ECO:0000256" key="2">
    <source>
        <dbReference type="ARBA" id="ARBA00010617"/>
    </source>
</evidence>